<dbReference type="InterPro" id="IPR050964">
    <property type="entry name" value="Striated_Muscle_Regulatory"/>
</dbReference>
<accession>A0A0R3XCJ7</accession>
<dbReference type="STRING" id="6205.A0A0R3XCJ7"/>
<protein>
    <submittedName>
        <fullName evidence="3">Titin</fullName>
    </submittedName>
</protein>
<name>A0A0R3XCJ7_HYDTA</name>
<dbReference type="InterPro" id="IPR036116">
    <property type="entry name" value="FN3_sf"/>
</dbReference>
<dbReference type="Gene3D" id="2.60.40.10">
    <property type="entry name" value="Immunoglobulins"/>
    <property type="match status" value="5"/>
</dbReference>
<dbReference type="PRINTS" id="PR00014">
    <property type="entry name" value="FNTYPEIII"/>
</dbReference>
<organism evidence="3">
    <name type="scientific">Hydatigena taeniaeformis</name>
    <name type="common">Feline tapeworm</name>
    <name type="synonym">Taenia taeniaeformis</name>
    <dbReference type="NCBI Taxonomy" id="6205"/>
    <lineage>
        <taxon>Eukaryota</taxon>
        <taxon>Metazoa</taxon>
        <taxon>Spiralia</taxon>
        <taxon>Lophotrochozoa</taxon>
        <taxon>Platyhelminthes</taxon>
        <taxon>Cestoda</taxon>
        <taxon>Eucestoda</taxon>
        <taxon>Cyclophyllidea</taxon>
        <taxon>Taeniidae</taxon>
        <taxon>Hydatigera</taxon>
    </lineage>
</organism>
<dbReference type="FunFam" id="2.60.40.10:FF:000127">
    <property type="entry name" value="titin isoform X1"/>
    <property type="match status" value="1"/>
</dbReference>
<evidence type="ECO:0000313" key="3">
    <source>
        <dbReference type="WBParaSite" id="TTAC_0001127401-mRNA-1"/>
    </source>
</evidence>
<dbReference type="PROSITE" id="PS50853">
    <property type="entry name" value="FN3"/>
    <property type="match status" value="3"/>
</dbReference>
<keyword evidence="1" id="KW-0677">Repeat</keyword>
<dbReference type="GO" id="GO:0031430">
    <property type="term" value="C:M band"/>
    <property type="evidence" value="ECO:0007669"/>
    <property type="project" value="TreeGrafter"/>
</dbReference>
<dbReference type="PANTHER" id="PTHR13817">
    <property type="entry name" value="TITIN"/>
    <property type="match status" value="1"/>
</dbReference>
<dbReference type="SMART" id="SM00060">
    <property type="entry name" value="FN3"/>
    <property type="match status" value="4"/>
</dbReference>
<proteinExistence type="predicted"/>
<evidence type="ECO:0000259" key="2">
    <source>
        <dbReference type="PROSITE" id="PS50853"/>
    </source>
</evidence>
<dbReference type="CDD" id="cd00063">
    <property type="entry name" value="FN3"/>
    <property type="match status" value="3"/>
</dbReference>
<dbReference type="PANTHER" id="PTHR13817:SF151">
    <property type="entry name" value="TITIN"/>
    <property type="match status" value="1"/>
</dbReference>
<sequence length="361" mass="38590">LKTIFRLRTFLSPPIIVPPGPPGDLEVADVDSDNVTLSWSKPRKTGNGKISGYVVEYKPATGEWTKATTVSAKDSEATVSGLNKGEKYFFRVSAKNEAGRGEPAETTRAVLCKPKYDAPDAPGVPTVKDVDKDYVELAWTPPLKDGGARITGYVVEKKQAGSDEWVPATADGKPVSGTSAKLDGLTENADYEFRVRAVNAAGPGEPSIPTEMVKVAKKKDYVIEKCEEAVGTWAPVRAPIRDNSVTVGDLVEGKRYLFRVSAVNAIGKSEPAETLTSIVAKNPFDVPDAPTSAKVVDYNRSSATVAWEPPENDGGNPIKATIPNLPFGKEVEFRVAAVNDGGPGDFSRATLPQLIKDKTST</sequence>
<dbReference type="AlphaFoldDB" id="A0A0R3XCJ7"/>
<feature type="domain" description="Fibronectin type-III" evidence="2">
    <location>
        <begin position="121"/>
        <end position="218"/>
    </location>
</feature>
<evidence type="ECO:0000256" key="1">
    <source>
        <dbReference type="ARBA" id="ARBA00022737"/>
    </source>
</evidence>
<feature type="domain" description="Fibronectin type-III" evidence="2">
    <location>
        <begin position="21"/>
        <end position="115"/>
    </location>
</feature>
<dbReference type="WBParaSite" id="TTAC_0001127401-mRNA-1">
    <property type="protein sequence ID" value="TTAC_0001127401-mRNA-1"/>
    <property type="gene ID" value="TTAC_0001127401"/>
</dbReference>
<dbReference type="GO" id="GO:0045214">
    <property type="term" value="P:sarcomere organization"/>
    <property type="evidence" value="ECO:0007669"/>
    <property type="project" value="TreeGrafter"/>
</dbReference>
<dbReference type="FunFam" id="2.60.40.10:FF:000160">
    <property type="entry name" value="Titin a"/>
    <property type="match status" value="1"/>
</dbReference>
<feature type="domain" description="Fibronectin type-III" evidence="2">
    <location>
        <begin position="289"/>
        <end position="361"/>
    </location>
</feature>
<reference evidence="3" key="1">
    <citation type="submission" date="2017-02" db="UniProtKB">
        <authorList>
            <consortium name="WormBaseParasite"/>
        </authorList>
    </citation>
    <scope>IDENTIFICATION</scope>
</reference>
<dbReference type="InterPro" id="IPR013783">
    <property type="entry name" value="Ig-like_fold"/>
</dbReference>
<dbReference type="InterPro" id="IPR003961">
    <property type="entry name" value="FN3_dom"/>
</dbReference>
<dbReference type="SUPFAM" id="SSF49265">
    <property type="entry name" value="Fibronectin type III"/>
    <property type="match status" value="2"/>
</dbReference>
<dbReference type="Pfam" id="PF00041">
    <property type="entry name" value="fn3"/>
    <property type="match status" value="3"/>
</dbReference>